<dbReference type="RefSeq" id="XP_009030564.1">
    <property type="nucleotide sequence ID" value="XM_009032316.1"/>
</dbReference>
<evidence type="ECO:0000313" key="3">
    <source>
        <dbReference type="EMBL" id="ESN91758.1"/>
    </source>
</evidence>
<keyword evidence="2" id="KW-0472">Membrane</keyword>
<protein>
    <submittedName>
        <fullName evidence="3 4">Uncharacterized protein</fullName>
    </submittedName>
</protein>
<evidence type="ECO:0000256" key="1">
    <source>
        <dbReference type="SAM" id="MobiDB-lite"/>
    </source>
</evidence>
<dbReference type="EnsemblMetazoa" id="HelroT165828">
    <property type="protein sequence ID" value="HelroP165828"/>
    <property type="gene ID" value="HelroG165828"/>
</dbReference>
<proteinExistence type="predicted"/>
<gene>
    <name evidence="4" type="primary">20201223</name>
    <name evidence="3" type="ORF">HELRODRAFT_165828</name>
</gene>
<feature type="transmembrane region" description="Helical" evidence="2">
    <location>
        <begin position="97"/>
        <end position="121"/>
    </location>
</feature>
<name>T1EXC3_HELRO</name>
<dbReference type="InParanoid" id="T1EXC3"/>
<dbReference type="EMBL" id="KB097700">
    <property type="protein sequence ID" value="ESN91758.1"/>
    <property type="molecule type" value="Genomic_DNA"/>
</dbReference>
<dbReference type="CTD" id="20201223"/>
<keyword evidence="5" id="KW-1185">Reference proteome</keyword>
<feature type="region of interest" description="Disordered" evidence="1">
    <location>
        <begin position="235"/>
        <end position="277"/>
    </location>
</feature>
<dbReference type="Proteomes" id="UP000015101">
    <property type="component" value="Unassembled WGS sequence"/>
</dbReference>
<reference evidence="4" key="3">
    <citation type="submission" date="2015-06" db="UniProtKB">
        <authorList>
            <consortium name="EnsemblMetazoa"/>
        </authorList>
    </citation>
    <scope>IDENTIFICATION</scope>
</reference>
<organism evidence="4 5">
    <name type="scientific">Helobdella robusta</name>
    <name type="common">Californian leech</name>
    <dbReference type="NCBI Taxonomy" id="6412"/>
    <lineage>
        <taxon>Eukaryota</taxon>
        <taxon>Metazoa</taxon>
        <taxon>Spiralia</taxon>
        <taxon>Lophotrochozoa</taxon>
        <taxon>Annelida</taxon>
        <taxon>Clitellata</taxon>
        <taxon>Hirudinea</taxon>
        <taxon>Rhynchobdellida</taxon>
        <taxon>Glossiphoniidae</taxon>
        <taxon>Helobdella</taxon>
    </lineage>
</organism>
<reference evidence="5" key="1">
    <citation type="submission" date="2012-12" db="EMBL/GenBank/DDBJ databases">
        <authorList>
            <person name="Hellsten U."/>
            <person name="Grimwood J."/>
            <person name="Chapman J.A."/>
            <person name="Shapiro H."/>
            <person name="Aerts A."/>
            <person name="Otillar R.P."/>
            <person name="Terry A.Y."/>
            <person name="Boore J.L."/>
            <person name="Simakov O."/>
            <person name="Marletaz F."/>
            <person name="Cho S.-J."/>
            <person name="Edsinger-Gonzales E."/>
            <person name="Havlak P."/>
            <person name="Kuo D.-H."/>
            <person name="Larsson T."/>
            <person name="Lv J."/>
            <person name="Arendt D."/>
            <person name="Savage R."/>
            <person name="Osoegawa K."/>
            <person name="de Jong P."/>
            <person name="Lindberg D.R."/>
            <person name="Seaver E.C."/>
            <person name="Weisblat D.A."/>
            <person name="Putnam N.H."/>
            <person name="Grigoriev I.V."/>
            <person name="Rokhsar D.S."/>
        </authorList>
    </citation>
    <scope>NUCLEOTIDE SEQUENCE</scope>
</reference>
<dbReference type="KEGG" id="hro:HELRODRAFT_165828"/>
<feature type="region of interest" description="Disordered" evidence="1">
    <location>
        <begin position="1"/>
        <end position="53"/>
    </location>
</feature>
<keyword evidence="2" id="KW-0812">Transmembrane</keyword>
<dbReference type="AlphaFoldDB" id="T1EXC3"/>
<dbReference type="GeneID" id="20201223"/>
<dbReference type="EMBL" id="AMQM01002186">
    <property type="status" value="NOT_ANNOTATED_CDS"/>
    <property type="molecule type" value="Genomic_DNA"/>
</dbReference>
<keyword evidence="2" id="KW-1133">Transmembrane helix</keyword>
<evidence type="ECO:0000256" key="2">
    <source>
        <dbReference type="SAM" id="Phobius"/>
    </source>
</evidence>
<sequence length="322" mass="36257">MNVTSTTSPSMITSKQTPASSSSTTLKTAPQPPNKNDNDKHDNIFTSKYPPTGMDTNVEIRPWNSTVGIQQHSRTASTLLTTITDDNHVKFSVRLDWILALGLSISIIVILIIIIILLLTYKKMSKASKYRIYSSSRTKNIWSTDVQNSSSSEAEQQYSKNGLMYKQASGSWIKDYLTPFMKQLKYNTIQPSVTFSTSATSFTTNTATNAAKAAPTKFPTKSSTLPTVLQPMAVNKKDGKHSKAKNKKKEKENDFTEEAGSKNTGDRTRREMKRMKRKSSLLPLNEVYPMNNFYYDSLRDQNVENLVNERNSHLFEIISSHN</sequence>
<reference evidence="3 5" key="2">
    <citation type="journal article" date="2013" name="Nature">
        <title>Insights into bilaterian evolution from three spiralian genomes.</title>
        <authorList>
            <person name="Simakov O."/>
            <person name="Marletaz F."/>
            <person name="Cho S.J."/>
            <person name="Edsinger-Gonzales E."/>
            <person name="Havlak P."/>
            <person name="Hellsten U."/>
            <person name="Kuo D.H."/>
            <person name="Larsson T."/>
            <person name="Lv J."/>
            <person name="Arendt D."/>
            <person name="Savage R."/>
            <person name="Osoegawa K."/>
            <person name="de Jong P."/>
            <person name="Grimwood J."/>
            <person name="Chapman J.A."/>
            <person name="Shapiro H."/>
            <person name="Aerts A."/>
            <person name="Otillar R.P."/>
            <person name="Terry A.Y."/>
            <person name="Boore J.L."/>
            <person name="Grigoriev I.V."/>
            <person name="Lindberg D.R."/>
            <person name="Seaver E.C."/>
            <person name="Weisblat D.A."/>
            <person name="Putnam N.H."/>
            <person name="Rokhsar D.S."/>
        </authorList>
    </citation>
    <scope>NUCLEOTIDE SEQUENCE</scope>
</reference>
<feature type="compositionally biased region" description="Basic residues" evidence="1">
    <location>
        <begin position="238"/>
        <end position="248"/>
    </location>
</feature>
<dbReference type="HOGENOM" id="CLU_864037_0_0_1"/>
<evidence type="ECO:0000313" key="4">
    <source>
        <dbReference type="EnsemblMetazoa" id="HelroP165828"/>
    </source>
</evidence>
<accession>T1EXC3</accession>
<feature type="compositionally biased region" description="Polar residues" evidence="1">
    <location>
        <begin position="1"/>
        <end position="28"/>
    </location>
</feature>
<evidence type="ECO:0000313" key="5">
    <source>
        <dbReference type="Proteomes" id="UP000015101"/>
    </source>
</evidence>